<protein>
    <submittedName>
        <fullName evidence="2">Uncharacterized protein</fullName>
    </submittedName>
</protein>
<accession>A0A4Q1BAQ0</accession>
<dbReference type="AlphaFoldDB" id="A0A4Q1BAQ0"/>
<evidence type="ECO:0000313" key="2">
    <source>
        <dbReference type="EMBL" id="RXK35862.1"/>
    </source>
</evidence>
<sequence>MTLKQLSARTWNVLCARFGACLDVHSGHYPSLVGALPATNPELKFIGPALLKRRTRDGHELATDRGFSNAELHQRRDIKLTLFFTHTVSTRLKDHFDTLLTLLRLFFTHFWPFASSTAPSLTTTHQIAITSDRAIVVFSRLLEAVLLLSASHLAIIILATKPLSVKNFFYSSTTHLQPFSITRHCSPVRPELPPQPQNPGHRTP</sequence>
<name>A0A4Q1BAQ0_TREME</name>
<feature type="transmembrane region" description="Helical" evidence="1">
    <location>
        <begin position="134"/>
        <end position="159"/>
    </location>
</feature>
<keyword evidence="1" id="KW-0472">Membrane</keyword>
<keyword evidence="3" id="KW-1185">Reference proteome</keyword>
<proteinExistence type="predicted"/>
<organism evidence="2 3">
    <name type="scientific">Tremella mesenterica</name>
    <name type="common">Jelly fungus</name>
    <dbReference type="NCBI Taxonomy" id="5217"/>
    <lineage>
        <taxon>Eukaryota</taxon>
        <taxon>Fungi</taxon>
        <taxon>Dikarya</taxon>
        <taxon>Basidiomycota</taxon>
        <taxon>Agaricomycotina</taxon>
        <taxon>Tremellomycetes</taxon>
        <taxon>Tremellales</taxon>
        <taxon>Tremellaceae</taxon>
        <taxon>Tremella</taxon>
    </lineage>
</organism>
<evidence type="ECO:0000256" key="1">
    <source>
        <dbReference type="SAM" id="Phobius"/>
    </source>
</evidence>
<keyword evidence="1" id="KW-1133">Transmembrane helix</keyword>
<gene>
    <name evidence="2" type="ORF">M231_06868</name>
</gene>
<dbReference type="InParanoid" id="A0A4Q1BAQ0"/>
<evidence type="ECO:0000313" key="3">
    <source>
        <dbReference type="Proteomes" id="UP000289152"/>
    </source>
</evidence>
<reference evidence="2 3" key="1">
    <citation type="submission" date="2016-06" db="EMBL/GenBank/DDBJ databases">
        <title>Evolution of pathogenesis and genome organization in the Tremellales.</title>
        <authorList>
            <person name="Cuomo C."/>
            <person name="Litvintseva A."/>
            <person name="Heitman J."/>
            <person name="Chen Y."/>
            <person name="Sun S."/>
            <person name="Springer D."/>
            <person name="Dromer F."/>
            <person name="Young S."/>
            <person name="Zeng Q."/>
            <person name="Chapman S."/>
            <person name="Gujja S."/>
            <person name="Saif S."/>
            <person name="Birren B."/>
        </authorList>
    </citation>
    <scope>NUCLEOTIDE SEQUENCE [LARGE SCALE GENOMIC DNA]</scope>
    <source>
        <strain evidence="2 3">ATCC 28783</strain>
    </source>
</reference>
<keyword evidence="1" id="KW-0812">Transmembrane</keyword>
<dbReference type="Proteomes" id="UP000289152">
    <property type="component" value="Unassembled WGS sequence"/>
</dbReference>
<dbReference type="EMBL" id="SDIL01000118">
    <property type="protein sequence ID" value="RXK35862.1"/>
    <property type="molecule type" value="Genomic_DNA"/>
</dbReference>
<comment type="caution">
    <text evidence="2">The sequence shown here is derived from an EMBL/GenBank/DDBJ whole genome shotgun (WGS) entry which is preliminary data.</text>
</comment>